<name>A0A3M2L3Z3_9NOCA</name>
<dbReference type="Gene3D" id="1.10.287.1060">
    <property type="entry name" value="ESAT-6-like"/>
    <property type="match status" value="1"/>
</dbReference>
<dbReference type="SUPFAM" id="SSF140453">
    <property type="entry name" value="EsxAB dimer-like"/>
    <property type="match status" value="1"/>
</dbReference>
<dbReference type="RefSeq" id="WP_122188614.1">
    <property type="nucleotide sequence ID" value="NZ_RFFH01000005.1"/>
</dbReference>
<dbReference type="AlphaFoldDB" id="A0A3M2L3Z3"/>
<evidence type="ECO:0000313" key="2">
    <source>
        <dbReference type="Proteomes" id="UP000279275"/>
    </source>
</evidence>
<organism evidence="1 2">
    <name type="scientific">Nocardia stercoris</name>
    <dbReference type="NCBI Taxonomy" id="2483361"/>
    <lineage>
        <taxon>Bacteria</taxon>
        <taxon>Bacillati</taxon>
        <taxon>Actinomycetota</taxon>
        <taxon>Actinomycetes</taxon>
        <taxon>Mycobacteriales</taxon>
        <taxon>Nocardiaceae</taxon>
        <taxon>Nocardia</taxon>
    </lineage>
</organism>
<keyword evidence="2" id="KW-1185">Reference proteome</keyword>
<proteinExistence type="predicted"/>
<dbReference type="InterPro" id="IPR036689">
    <property type="entry name" value="ESAT-6-like_sf"/>
</dbReference>
<evidence type="ECO:0000313" key="1">
    <source>
        <dbReference type="EMBL" id="RMI32271.1"/>
    </source>
</evidence>
<comment type="caution">
    <text evidence="1">The sequence shown here is derived from an EMBL/GenBank/DDBJ whole genome shotgun (WGS) entry which is preliminary data.</text>
</comment>
<gene>
    <name evidence="1" type="ORF">EBN03_14900</name>
</gene>
<dbReference type="InterPro" id="IPR010310">
    <property type="entry name" value="T7SS_ESAT-6-like"/>
</dbReference>
<reference evidence="1 2" key="1">
    <citation type="submission" date="2018-10" db="EMBL/GenBank/DDBJ databases">
        <title>Isolation from cow dung.</title>
        <authorList>
            <person name="Ling L."/>
        </authorList>
    </citation>
    <scope>NUCLEOTIDE SEQUENCE [LARGE SCALE GENOMIC DNA]</scope>
    <source>
        <strain evidence="1 2">NEAU-LL90</strain>
    </source>
</reference>
<accession>A0A3M2L3Z3</accession>
<dbReference type="EMBL" id="RFFH01000005">
    <property type="protein sequence ID" value="RMI32271.1"/>
    <property type="molecule type" value="Genomic_DNA"/>
</dbReference>
<dbReference type="OrthoDB" id="4563569at2"/>
<protein>
    <submittedName>
        <fullName evidence="1">WXG100 family type VII secretion target</fullName>
    </submittedName>
</protein>
<dbReference type="Pfam" id="PF06013">
    <property type="entry name" value="WXG100"/>
    <property type="match status" value="1"/>
</dbReference>
<sequence length="100" mass="10465">MVPAEVSALGTYAYDLADVLRNALGSAAKEVDRTCGSDWRSTASKSFAKGWDECRVNGEAIIDALTTMANSLGVTAETHAGADNQFAAELKSSSLDLPPL</sequence>
<dbReference type="Proteomes" id="UP000279275">
    <property type="component" value="Unassembled WGS sequence"/>
</dbReference>